<dbReference type="EC" id="2.4.1.256" evidence="4"/>
<reference evidence="16 17" key="1">
    <citation type="submission" date="2017-06" db="EMBL/GenBank/DDBJ databases">
        <title>Ant-infecting Ophiocordyceps genomes reveal a high diversity of potential behavioral manipulation genes and a possible major role for enterotoxins.</title>
        <authorList>
            <person name="De Bekker C."/>
            <person name="Evans H.C."/>
            <person name="Brachmann A."/>
            <person name="Hughes D.P."/>
        </authorList>
    </citation>
    <scope>NUCLEOTIDE SEQUENCE [LARGE SCALE GENOMIC DNA]</scope>
    <source>
        <strain evidence="16 17">1348a</strain>
    </source>
</reference>
<keyword evidence="17" id="KW-1185">Reference proteome</keyword>
<accession>A0A2C5ZFY6</accession>
<feature type="transmembrane region" description="Helical" evidence="15">
    <location>
        <begin position="160"/>
        <end position="192"/>
    </location>
</feature>
<evidence type="ECO:0000256" key="11">
    <source>
        <dbReference type="ARBA" id="ARBA00023136"/>
    </source>
</evidence>
<sequence>MLGIHVAYCAPLLAFAIHMASTRKSPLPHGSLPLLLLAIFGASSFLWYRGVSTTLSDAYLDEVFHIPQAQKYCKGRFREWDDKLTTPPGLYILSMVPVMTLKLLGFRDWISACSASGLRAFNALGLLVVGYLAMLCRWQIEEAANPGPAPLPISEYAFHTAVNILLFPILFFFSGLYYTDVVSTAVVAGALLNHLGRVARPRTSWANDWLTVALGTLALLMRQTNIFFVLVYMGGLEAIHAVKRPRLQRAHEPRDMTLWQRLKFLGGQYSLGHVHDPPLSQAWPDDVLLTATSLAIAVVCNPVRVARHIWPHLAVLVIFGGFVAWNGGVVLGDKTNHVATTHLAQMLYIWPLFVFFSLPLFLPVLLPVTRAFKTFASHKNKALDGVGNEQGNRHESILPRQSETIPQVPTSVKMCIWATHLVGTAVLSALVVRYNTIIHPFTLADNRHYMFYIFRYTIRRSLLIRYLLILPYTLCRFLVWSALAGCSDWSQQGPWQTCSSQTPIPPTSAPLARSTKSLSSRQQDAYESDASSSSLTYSAAPVQTSTALSLATSSCRGYCGVYLSQHGVQTTVQLGLGM</sequence>
<comment type="similarity">
    <text evidence="3">Belongs to the ALG10 glucosyltransferase family.</text>
</comment>
<feature type="transmembrane region" description="Helical" evidence="15">
    <location>
        <begin position="309"/>
        <end position="328"/>
    </location>
</feature>
<evidence type="ECO:0000256" key="13">
    <source>
        <dbReference type="ARBA" id="ARBA00044727"/>
    </source>
</evidence>
<evidence type="ECO:0000313" key="17">
    <source>
        <dbReference type="Proteomes" id="UP000224854"/>
    </source>
</evidence>
<keyword evidence="6" id="KW-0328">Glycosyltransferase</keyword>
<evidence type="ECO:0000256" key="8">
    <source>
        <dbReference type="ARBA" id="ARBA00022692"/>
    </source>
</evidence>
<comment type="function">
    <text evidence="13">Dol-P-Glc:Glc(2)Man(9)GlcNAc(2)-PP-Dol alpha-1,2-glucosyltransferase that operates in the biosynthetic pathway of dolichol-linked oligosaccharides, the glycan precursors employed in protein asparagine (N)-glycosylation. The assembly of dolichol-linked oligosaccharides begins on the cytosolic side of the endoplasmic reticulum membrane and finishes in its lumen. The sequential addition of sugars to dolichol pyrophosphate produces dolichol-linked oligosaccharides containing fourteen sugars, including two GlcNAcs, nine mannoses and three glucoses. Once assembled, the oligosaccharide is transferred from the lipid to nascent proteins by oligosaccharyltransferases. In the lumen of the endoplasmic reticulum, adds the third and last glucose residue from dolichyl phosphate glucose (Dol-P-Glc) onto the lipid-linked oligosaccharide intermediate Glc(2)Man(9)GlcNAc(2)-PP-Dol to produce Glc(3)Man(9)GlcNAc(2)-PP-Dol.</text>
</comment>
<dbReference type="EMBL" id="NJEU01000215">
    <property type="protein sequence ID" value="PHH78632.1"/>
    <property type="molecule type" value="Genomic_DNA"/>
</dbReference>
<evidence type="ECO:0000256" key="12">
    <source>
        <dbReference type="ARBA" id="ARBA00032069"/>
    </source>
</evidence>
<protein>
    <recommendedName>
        <fullName evidence="5">Dol-P-Glc:Glc(2)Man(9)GlcNAc(2)-PP-Dol alpha-1,2-glucosyltransferase</fullName>
        <ecNumber evidence="4">2.4.1.256</ecNumber>
    </recommendedName>
    <alternativeName>
        <fullName evidence="12">Asparagine-linked glycosylation protein 10</fullName>
    </alternativeName>
</protein>
<gene>
    <name evidence="16" type="ORF">CDD82_2935</name>
</gene>
<evidence type="ECO:0000256" key="6">
    <source>
        <dbReference type="ARBA" id="ARBA00022676"/>
    </source>
</evidence>
<comment type="subcellular location">
    <subcellularLocation>
        <location evidence="1">Endoplasmic reticulum membrane</location>
        <topology evidence="1">Multi-pass membrane protein</topology>
    </subcellularLocation>
</comment>
<name>A0A2C5ZFY6_9HYPO</name>
<evidence type="ECO:0000313" key="16">
    <source>
        <dbReference type="EMBL" id="PHH78632.1"/>
    </source>
</evidence>
<comment type="caution">
    <text evidence="16">The sequence shown here is derived from an EMBL/GenBank/DDBJ whole genome shotgun (WGS) entry which is preliminary data.</text>
</comment>
<evidence type="ECO:0000256" key="14">
    <source>
        <dbReference type="ARBA" id="ARBA00048064"/>
    </source>
</evidence>
<evidence type="ECO:0000256" key="10">
    <source>
        <dbReference type="ARBA" id="ARBA00022989"/>
    </source>
</evidence>
<feature type="transmembrane region" description="Helical" evidence="15">
    <location>
        <begin position="118"/>
        <end position="140"/>
    </location>
</feature>
<evidence type="ECO:0000256" key="3">
    <source>
        <dbReference type="ARBA" id="ARBA00010600"/>
    </source>
</evidence>
<evidence type="ECO:0000256" key="2">
    <source>
        <dbReference type="ARBA" id="ARBA00004922"/>
    </source>
</evidence>
<keyword evidence="10 15" id="KW-1133">Transmembrane helix</keyword>
<evidence type="ECO:0000256" key="7">
    <source>
        <dbReference type="ARBA" id="ARBA00022679"/>
    </source>
</evidence>
<dbReference type="Proteomes" id="UP000224854">
    <property type="component" value="Unassembled WGS sequence"/>
</dbReference>
<proteinExistence type="inferred from homology"/>
<comment type="catalytic activity">
    <reaction evidence="14">
        <text>an alpha-D-Glc-(1-&gt;3)-alpha-D-Glc-(1-&gt;3)-alpha-D-Man-(1-&gt;2)-alpha-D-Man-(1-&gt;2)-alpha-D-Man-(1-&gt;3)-[alpha-D-Man-(1-&gt;2)-alpha-D-Man-(1-&gt;3)-[alpha-D-Man-(1-&gt;2)-alpha-D-Man-(1-&gt;6)]-alpha-D-Man-(1-&gt;6)]-beta-D-Man-(1-&gt;4)-beta-D-GlcNAc-(1-&gt;4)-alpha-D-GlcNAc-diphospho-di-trans,poly-cis-dolichol + a di-trans,poly-cis-dolichyl beta-D-glucosyl phosphate = a alpha-D-Glc-(1-&gt;2)-alpha-D-Glc-(1-&gt;3)-alpha-D-Glc-(1-&gt;3)-alpha-D-Man-(1-&gt;2)-alpha-D-Man-(1-&gt;2)-alpha-D-Man-(1-&gt;3)-[alpha-D-Man-(1-&gt;2)-alpha-D-Man-(1-&gt;3)-[alpha-D-Man-(1-&gt;2)-alpha-D-Man-(1-&gt;6)]-alpha-D-Man-(1-&gt;6)]-beta-D-Man-(1-&gt;4)-beta-D-GlcNAc-(1-&gt;4)-alpha-D-GlcNAc-diphospho-di-trans,poly-cis-dolichol + a di-trans,poly-cis-dolichyl phosphate + H(+)</text>
        <dbReference type="Rhea" id="RHEA:29543"/>
        <dbReference type="Rhea" id="RHEA-COMP:19498"/>
        <dbReference type="Rhea" id="RHEA-COMP:19502"/>
        <dbReference type="Rhea" id="RHEA-COMP:19512"/>
        <dbReference type="Rhea" id="RHEA-COMP:19522"/>
        <dbReference type="ChEBI" id="CHEBI:15378"/>
        <dbReference type="ChEBI" id="CHEBI:57525"/>
        <dbReference type="ChEBI" id="CHEBI:57683"/>
        <dbReference type="ChEBI" id="CHEBI:132522"/>
        <dbReference type="ChEBI" id="CHEBI:132523"/>
        <dbReference type="EC" id="2.4.1.256"/>
    </reaction>
    <physiologicalReaction direction="left-to-right" evidence="14">
        <dbReference type="Rhea" id="RHEA:29544"/>
    </physiologicalReaction>
</comment>
<evidence type="ECO:0000256" key="9">
    <source>
        <dbReference type="ARBA" id="ARBA00022824"/>
    </source>
</evidence>
<dbReference type="GO" id="GO:0106073">
    <property type="term" value="F:dolichyl pyrophosphate Glc2Man9GlcNAc2 alpha-1,2-glucosyltransferase activity"/>
    <property type="evidence" value="ECO:0007669"/>
    <property type="project" value="UniProtKB-EC"/>
</dbReference>
<evidence type="ECO:0000256" key="5">
    <source>
        <dbReference type="ARBA" id="ARBA00018512"/>
    </source>
</evidence>
<dbReference type="Pfam" id="PF04922">
    <property type="entry name" value="DIE2_ALG10"/>
    <property type="match status" value="1"/>
</dbReference>
<evidence type="ECO:0000256" key="15">
    <source>
        <dbReference type="SAM" id="Phobius"/>
    </source>
</evidence>
<dbReference type="PANTHER" id="PTHR12989">
    <property type="entry name" value="ALPHA-1,2-GLUCOSYLTRANSFERASE ALG10"/>
    <property type="match status" value="1"/>
</dbReference>
<dbReference type="InterPro" id="IPR016900">
    <property type="entry name" value="Alg10"/>
</dbReference>
<keyword evidence="9" id="KW-0256">Endoplasmic reticulum</keyword>
<feature type="transmembrane region" description="Helical" evidence="15">
    <location>
        <begin position="88"/>
        <end position="106"/>
    </location>
</feature>
<dbReference type="PANTHER" id="PTHR12989:SF10">
    <property type="entry name" value="DOL-P-GLC:GLC(2)MAN(9)GLCNAC(2)-PP-DOL ALPHA-1,2-GLUCOSYLTRANSFERASE-RELATED"/>
    <property type="match status" value="1"/>
</dbReference>
<evidence type="ECO:0000256" key="4">
    <source>
        <dbReference type="ARBA" id="ARBA00011967"/>
    </source>
</evidence>
<feature type="transmembrane region" description="Helical" evidence="15">
    <location>
        <begin position="348"/>
        <end position="369"/>
    </location>
</feature>
<dbReference type="GO" id="GO:0005789">
    <property type="term" value="C:endoplasmic reticulum membrane"/>
    <property type="evidence" value="ECO:0007669"/>
    <property type="project" value="UniProtKB-SubCell"/>
</dbReference>
<dbReference type="UniPathway" id="UPA00378"/>
<keyword evidence="8 15" id="KW-0812">Transmembrane</keyword>
<dbReference type="AlphaFoldDB" id="A0A2C5ZFY6"/>
<organism evidence="16 17">
    <name type="scientific">Ophiocordyceps australis</name>
    <dbReference type="NCBI Taxonomy" id="1399860"/>
    <lineage>
        <taxon>Eukaryota</taxon>
        <taxon>Fungi</taxon>
        <taxon>Dikarya</taxon>
        <taxon>Ascomycota</taxon>
        <taxon>Pezizomycotina</taxon>
        <taxon>Sordariomycetes</taxon>
        <taxon>Hypocreomycetidae</taxon>
        <taxon>Hypocreales</taxon>
        <taxon>Ophiocordycipitaceae</taxon>
        <taxon>Ophiocordyceps</taxon>
    </lineage>
</organism>
<keyword evidence="11 15" id="KW-0472">Membrane</keyword>
<keyword evidence="7" id="KW-0808">Transferase</keyword>
<feature type="transmembrane region" description="Helical" evidence="15">
    <location>
        <begin position="463"/>
        <end position="483"/>
    </location>
</feature>
<evidence type="ECO:0000256" key="1">
    <source>
        <dbReference type="ARBA" id="ARBA00004477"/>
    </source>
</evidence>
<dbReference type="GO" id="GO:0006488">
    <property type="term" value="P:dolichol-linked oligosaccharide biosynthetic process"/>
    <property type="evidence" value="ECO:0007669"/>
    <property type="project" value="InterPro"/>
</dbReference>
<comment type="pathway">
    <text evidence="2">Protein modification; protein glycosylation.</text>
</comment>
<dbReference type="OrthoDB" id="4769at2759"/>
<feature type="transmembrane region" description="Helical" evidence="15">
    <location>
        <begin position="32"/>
        <end position="50"/>
    </location>
</feature>